<dbReference type="PANTHER" id="PTHR13847">
    <property type="entry name" value="SARCOSINE DEHYDROGENASE-RELATED"/>
    <property type="match status" value="1"/>
</dbReference>
<dbReference type="PANTHER" id="PTHR13847:SF129">
    <property type="entry name" value="FAD DEPENDENT OXIDOREDUCTASE"/>
    <property type="match status" value="1"/>
</dbReference>
<evidence type="ECO:0000259" key="4">
    <source>
        <dbReference type="Pfam" id="PF01266"/>
    </source>
</evidence>
<dbReference type="GO" id="GO:0005737">
    <property type="term" value="C:cytoplasm"/>
    <property type="evidence" value="ECO:0007669"/>
    <property type="project" value="TreeGrafter"/>
</dbReference>
<dbReference type="EMBL" id="CAJPDS010000026">
    <property type="protein sequence ID" value="CAF9920625.1"/>
    <property type="molecule type" value="Genomic_DNA"/>
</dbReference>
<keyword evidence="6" id="KW-1185">Reference proteome</keyword>
<dbReference type="Proteomes" id="UP000664521">
    <property type="component" value="Unassembled WGS sequence"/>
</dbReference>
<evidence type="ECO:0000256" key="1">
    <source>
        <dbReference type="ARBA" id="ARBA00001974"/>
    </source>
</evidence>
<dbReference type="InterPro" id="IPR006076">
    <property type="entry name" value="FAD-dep_OxRdtase"/>
</dbReference>
<dbReference type="Pfam" id="PF01266">
    <property type="entry name" value="DAO"/>
    <property type="match status" value="1"/>
</dbReference>
<protein>
    <recommendedName>
        <fullName evidence="2">Amine oxidase</fullName>
        <ecNumber evidence="2">1.4.3.-</ecNumber>
    </recommendedName>
</protein>
<evidence type="ECO:0000313" key="6">
    <source>
        <dbReference type="Proteomes" id="UP000664521"/>
    </source>
</evidence>
<accession>A0A8H3FBN4</accession>
<dbReference type="InterPro" id="IPR036188">
    <property type="entry name" value="FAD/NAD-bd_sf"/>
</dbReference>
<gene>
    <name evidence="5" type="ORF">HETSPECPRED_004318</name>
</gene>
<comment type="caution">
    <text evidence="5">The sequence shown here is derived from an EMBL/GenBank/DDBJ whole genome shotgun (WGS) entry which is preliminary data.</text>
</comment>
<dbReference type="OrthoDB" id="429143at2759"/>
<proteinExistence type="inferred from homology"/>
<comment type="similarity">
    <text evidence="2">Belongs to the flavin monoamine oxidase family.</text>
</comment>
<dbReference type="Gene3D" id="3.30.9.10">
    <property type="entry name" value="D-Amino Acid Oxidase, subunit A, domain 2"/>
    <property type="match status" value="1"/>
</dbReference>
<feature type="region of interest" description="Disordered" evidence="3">
    <location>
        <begin position="292"/>
        <end position="320"/>
    </location>
</feature>
<reference evidence="5" key="1">
    <citation type="submission" date="2021-03" db="EMBL/GenBank/DDBJ databases">
        <authorList>
            <person name="Tagirdzhanova G."/>
        </authorList>
    </citation>
    <scope>NUCLEOTIDE SEQUENCE</scope>
</reference>
<name>A0A8H3FBN4_9LECA</name>
<dbReference type="GO" id="GO:0016491">
    <property type="term" value="F:oxidoreductase activity"/>
    <property type="evidence" value="ECO:0007669"/>
    <property type="project" value="UniProtKB-KW"/>
</dbReference>
<comment type="cofactor">
    <cofactor evidence="1 2">
        <name>FAD</name>
        <dbReference type="ChEBI" id="CHEBI:57692"/>
    </cofactor>
</comment>
<dbReference type="Gene3D" id="3.50.50.60">
    <property type="entry name" value="FAD/NAD(P)-binding domain"/>
    <property type="match status" value="1"/>
</dbReference>
<keyword evidence="2" id="KW-0560">Oxidoreductase</keyword>
<evidence type="ECO:0000256" key="2">
    <source>
        <dbReference type="RuleBase" id="RU362067"/>
    </source>
</evidence>
<organism evidence="5 6">
    <name type="scientific">Heterodermia speciosa</name>
    <dbReference type="NCBI Taxonomy" id="116794"/>
    <lineage>
        <taxon>Eukaryota</taxon>
        <taxon>Fungi</taxon>
        <taxon>Dikarya</taxon>
        <taxon>Ascomycota</taxon>
        <taxon>Pezizomycotina</taxon>
        <taxon>Lecanoromycetes</taxon>
        <taxon>OSLEUM clade</taxon>
        <taxon>Lecanoromycetidae</taxon>
        <taxon>Caliciales</taxon>
        <taxon>Physciaceae</taxon>
        <taxon>Heterodermia</taxon>
    </lineage>
</organism>
<dbReference type="SUPFAM" id="SSF51905">
    <property type="entry name" value="FAD/NAD(P)-binding domain"/>
    <property type="match status" value="1"/>
</dbReference>
<evidence type="ECO:0000313" key="5">
    <source>
        <dbReference type="EMBL" id="CAF9920625.1"/>
    </source>
</evidence>
<keyword evidence="2" id="KW-0285">Flavoprotein</keyword>
<dbReference type="AlphaFoldDB" id="A0A8H3FBN4"/>
<evidence type="ECO:0000256" key="3">
    <source>
        <dbReference type="SAM" id="MobiDB-lite"/>
    </source>
</evidence>
<feature type="domain" description="FAD dependent oxidoreductase" evidence="4">
    <location>
        <begin position="36"/>
        <end position="430"/>
    </location>
</feature>
<keyword evidence="2" id="KW-0274">FAD</keyword>
<dbReference type="PRINTS" id="PR00757">
    <property type="entry name" value="AMINEOXDASEF"/>
</dbReference>
<dbReference type="InterPro" id="IPR001613">
    <property type="entry name" value="Flavin_amine_oxidase"/>
</dbReference>
<dbReference type="EC" id="1.4.3.-" evidence="2"/>
<sequence length="504" mass="54134">MAGLPSEKSTASFWHSEPSEFLLGHRTTPNLPPTADVVIVGSGITGASAARFLSEDARAKDLSIVMLEAREACWGATGRNGGHCQPLLFDSTPDVAAFEVLNVNSIKSHIEQDSIPCEWRSLPGCRTFWTQPLADAALREVQHLKQTAPDLGNAVTFISDVDKLRELRVNGAPAATLTANAGSLWPYKYVAFILESLIKDEKLNLQTHAPVTSISSSSSSSKSRHELHTPRGSIAANHIILATNAYTPFLLPEFTSLIVPERGVMTALLPPKHTPRLSTSFGFVGANGSPASHDDYLNQRPLSSPSPSQPPEGAHLMFGGGASSATLPSLHCTDDSILDPGPVTYLQRALPQLLLLGGPNEHADADATTSSSNDHELEATHAWSGIWGTSRDRHPWVGEVPRRKGVWLAGGYSGHGMPNAGLCARAVVEMVLGAAVRREGEGETKGLPEGEMEKSDDVAEKLILTGDLPRAYMITSERMERARGMESVEAQYQKQRLAGGERLV</sequence>